<protein>
    <submittedName>
        <fullName evidence="4">Trypsin-like serine protease</fullName>
    </submittedName>
</protein>
<comment type="caution">
    <text evidence="4">The sequence shown here is derived from an EMBL/GenBank/DDBJ whole genome shotgun (WGS) entry which is preliminary data.</text>
</comment>
<gene>
    <name evidence="4" type="ORF">GT003_21250</name>
</gene>
<dbReference type="SUPFAM" id="SSF55383">
    <property type="entry name" value="Copper amine oxidase, domain N"/>
    <property type="match status" value="1"/>
</dbReference>
<dbReference type="InterPro" id="IPR009003">
    <property type="entry name" value="Peptidase_S1_PA"/>
</dbReference>
<feature type="signal peptide" evidence="2">
    <location>
        <begin position="1"/>
        <end position="36"/>
    </location>
</feature>
<dbReference type="Gene3D" id="2.40.10.10">
    <property type="entry name" value="Trypsin-like serine proteases"/>
    <property type="match status" value="2"/>
</dbReference>
<dbReference type="OrthoDB" id="189537at2"/>
<dbReference type="InterPro" id="IPR012854">
    <property type="entry name" value="Cu_amine_oxidase-like_N"/>
</dbReference>
<dbReference type="GO" id="GO:0004252">
    <property type="term" value="F:serine-type endopeptidase activity"/>
    <property type="evidence" value="ECO:0007669"/>
    <property type="project" value="InterPro"/>
</dbReference>
<evidence type="ECO:0000256" key="1">
    <source>
        <dbReference type="ARBA" id="ARBA00022825"/>
    </source>
</evidence>
<proteinExistence type="predicted"/>
<dbReference type="Gene3D" id="3.30.457.10">
    <property type="entry name" value="Copper amine oxidase-like, N-terminal domain"/>
    <property type="match status" value="1"/>
</dbReference>
<feature type="chain" id="PRO_5030714839" evidence="2">
    <location>
        <begin position="37"/>
        <end position="513"/>
    </location>
</feature>
<feature type="domain" description="Copper amine oxidase-like N-terminal" evidence="3">
    <location>
        <begin position="47"/>
        <end position="152"/>
    </location>
</feature>
<keyword evidence="1" id="KW-0720">Serine protease</keyword>
<dbReference type="PANTHER" id="PTHR22939:SF129">
    <property type="entry name" value="SERINE PROTEASE HTRA2, MITOCHONDRIAL"/>
    <property type="match status" value="1"/>
</dbReference>
<dbReference type="InterPro" id="IPR001940">
    <property type="entry name" value="Peptidase_S1C"/>
</dbReference>
<dbReference type="GO" id="GO:0006508">
    <property type="term" value="P:proteolysis"/>
    <property type="evidence" value="ECO:0007669"/>
    <property type="project" value="UniProtKB-KW"/>
</dbReference>
<keyword evidence="2" id="KW-0732">Signal</keyword>
<dbReference type="PANTHER" id="PTHR22939">
    <property type="entry name" value="SERINE PROTEASE FAMILY S1C HTRA-RELATED"/>
    <property type="match status" value="1"/>
</dbReference>
<sequence length="513" mass="55612">MDFTISWKKKLLSSVLAASLIAAPAAMLGTSNTVSAATQTVTTSVLVDGVKLSLNPAPVALKGTTFVPMRTIFAALHSSVTWEARTKTILAVKGSTTISLQIGSKRAVKNGKAIALTEAPRQIKGATMVPLRFIAEALGAVVQFDSVKHVIRIDSAEAIQKKREEALEQEHADDHLPILTTKQIVAKNDGKVVMLTTDMGLGSGVVIGKDQILTNYHVISDASEATVTLVNGKQIELAGIVGYDEDNDLAVLKTKTPLNIAPVDIGYGLDKGDHVVAIGSPNGIQNTASEGIVSNISTLEDDPYQIQISVPIDHGSSGGGLFNDYGQLIGITAAGIDDTHANLNFAISALHVMMLLYDIEENPPTKIEFLPSDLPDTLKGASLETIQTLMEDHFAEIQTSQGIGTEFQDFKVTRDADGWLVIQALIDPSFYMLYGHAASEDLRYWATNTGYELRRMLPDENLQLTVYYEQTFSFEPRDFEADEVTALEDGKWRVRFPVIDYQGKDHAIVRVNA</sequence>
<evidence type="ECO:0000313" key="5">
    <source>
        <dbReference type="Proteomes" id="UP000558113"/>
    </source>
</evidence>
<dbReference type="SUPFAM" id="SSF50494">
    <property type="entry name" value="Trypsin-like serine proteases"/>
    <property type="match status" value="1"/>
</dbReference>
<keyword evidence="5" id="KW-1185">Reference proteome</keyword>
<reference evidence="4 5" key="1">
    <citation type="submission" date="2020-01" db="EMBL/GenBank/DDBJ databases">
        <title>Paenibacillus soybeanensis sp. nov. isolated from the nodules of soybean (Glycine max(L.) Merr).</title>
        <authorList>
            <person name="Wang H."/>
        </authorList>
    </citation>
    <scope>NUCLEOTIDE SEQUENCE [LARGE SCALE GENOMIC DNA]</scope>
    <source>
        <strain evidence="4 5">DSM 23054</strain>
    </source>
</reference>
<accession>A0A7X4YU12</accession>
<dbReference type="RefSeq" id="WP_161701577.1">
    <property type="nucleotide sequence ID" value="NZ_JAAAMU010000012.1"/>
</dbReference>
<dbReference type="InterPro" id="IPR043504">
    <property type="entry name" value="Peptidase_S1_PA_chymotrypsin"/>
</dbReference>
<evidence type="ECO:0000313" key="4">
    <source>
        <dbReference type="EMBL" id="NBC71529.1"/>
    </source>
</evidence>
<evidence type="ECO:0000259" key="3">
    <source>
        <dbReference type="Pfam" id="PF07833"/>
    </source>
</evidence>
<name>A0A7X4YU12_9BACL</name>
<evidence type="ECO:0000256" key="2">
    <source>
        <dbReference type="SAM" id="SignalP"/>
    </source>
</evidence>
<keyword evidence="1" id="KW-0378">Hydrolase</keyword>
<dbReference type="Pfam" id="PF13365">
    <property type="entry name" value="Trypsin_2"/>
    <property type="match status" value="1"/>
</dbReference>
<dbReference type="Proteomes" id="UP000558113">
    <property type="component" value="Unassembled WGS sequence"/>
</dbReference>
<dbReference type="EMBL" id="JAAAMU010000012">
    <property type="protein sequence ID" value="NBC71529.1"/>
    <property type="molecule type" value="Genomic_DNA"/>
</dbReference>
<organism evidence="4 5">
    <name type="scientific">Paenibacillus sacheonensis</name>
    <dbReference type="NCBI Taxonomy" id="742054"/>
    <lineage>
        <taxon>Bacteria</taxon>
        <taxon>Bacillati</taxon>
        <taxon>Bacillota</taxon>
        <taxon>Bacilli</taxon>
        <taxon>Bacillales</taxon>
        <taxon>Paenibacillaceae</taxon>
        <taxon>Paenibacillus</taxon>
    </lineage>
</organism>
<dbReference type="Pfam" id="PF07833">
    <property type="entry name" value="Cu_amine_oxidN1"/>
    <property type="match status" value="1"/>
</dbReference>
<dbReference type="PRINTS" id="PR00834">
    <property type="entry name" value="PROTEASES2C"/>
</dbReference>
<keyword evidence="4" id="KW-0645">Protease</keyword>
<dbReference type="AlphaFoldDB" id="A0A7X4YU12"/>
<dbReference type="InterPro" id="IPR036582">
    <property type="entry name" value="Mao_N_sf"/>
</dbReference>